<organism evidence="2 3">
    <name type="scientific">Anaerotignum lactatifermentans</name>
    <dbReference type="NCBI Taxonomy" id="160404"/>
    <lineage>
        <taxon>Bacteria</taxon>
        <taxon>Bacillati</taxon>
        <taxon>Bacillota</taxon>
        <taxon>Clostridia</taxon>
        <taxon>Lachnospirales</taxon>
        <taxon>Anaerotignaceae</taxon>
        <taxon>Anaerotignum</taxon>
    </lineage>
</organism>
<dbReference type="AlphaFoldDB" id="A0A1Y3U9S2"/>
<dbReference type="Proteomes" id="UP000195455">
    <property type="component" value="Unassembled WGS sequence"/>
</dbReference>
<protein>
    <recommendedName>
        <fullName evidence="4">Spore coat protein CotH</fullName>
    </recommendedName>
</protein>
<feature type="signal peptide" evidence="1">
    <location>
        <begin position="1"/>
        <end position="21"/>
    </location>
</feature>
<comment type="caution">
    <text evidence="2">The sequence shown here is derived from an EMBL/GenBank/DDBJ whole genome shotgun (WGS) entry which is preliminary data.</text>
</comment>
<accession>A0A1Y3U9S2</accession>
<dbReference type="EMBL" id="NFHM01000001">
    <property type="protein sequence ID" value="OUN45536.1"/>
    <property type="molecule type" value="Genomic_DNA"/>
</dbReference>
<keyword evidence="1" id="KW-0732">Signal</keyword>
<evidence type="ECO:0000313" key="2">
    <source>
        <dbReference type="EMBL" id="OUN45536.1"/>
    </source>
</evidence>
<feature type="chain" id="PRO_5012282768" description="Spore coat protein CotH" evidence="1">
    <location>
        <begin position="22"/>
        <end position="513"/>
    </location>
</feature>
<dbReference type="RefSeq" id="WP_087988309.1">
    <property type="nucleotide sequence ID" value="NZ_NFHM01000001.1"/>
</dbReference>
<reference evidence="3" key="1">
    <citation type="submission" date="2017-04" db="EMBL/GenBank/DDBJ databases">
        <title>Function of individual gut microbiota members based on whole genome sequencing of pure cultures obtained from chicken caecum.</title>
        <authorList>
            <person name="Medvecky M."/>
            <person name="Cejkova D."/>
            <person name="Polansky O."/>
            <person name="Karasova D."/>
            <person name="Kubasova T."/>
            <person name="Cizek A."/>
            <person name="Rychlik I."/>
        </authorList>
    </citation>
    <scope>NUCLEOTIDE SEQUENCE [LARGE SCALE GENOMIC DNA]</scope>
    <source>
        <strain evidence="3">An75</strain>
    </source>
</reference>
<name>A0A1Y3U9S2_9FIRM</name>
<sequence>MKYRIAGIAAMVLVLLAVFLADNVDTENPEKRVHQHLTARQPDAGCDCDGTTLCTHLPLLVIDTGGVVIPGEPILNDQSETIGYTTAADGNTMISATLSVMSNEEQNHHPTDTPDMESNIMIRVRGNSSRHFNKKSYRVKLVEDTEGLVNRDLPLLGMSKENDWALHGPFLDKTLIRNYMWMNISAEIMGYAPEVRFCEVILNGEYQGVYVLMETIKEDDYRVNLSDYEEGSDQTSYLVLLDDPDGNRILNNYTQYTYEMEFSTKEDDPKQVTSYTGIQVLYPQEEYQSQGVLDYIQRDISRIERGLYSSDMVSGQYDYEKEIDVDSFVDYYVLQEFLLNNDVFSRSTYFYRDVRGKLTVGPVWDYNNMLDNYIRTFASGRLYLANRGWYGALMKDEDFVERVLNRYQELRQTYLSDEYLTNYMEETIAYLGPAIARNDAVWGFSYDAANLTSLQRRRPEEGQTLEEVNPSSHAQAVEWMEGFMLRRSAWLDENIESLRQYCHQSKTATQWVE</sequence>
<evidence type="ECO:0000256" key="1">
    <source>
        <dbReference type="SAM" id="SignalP"/>
    </source>
</evidence>
<evidence type="ECO:0008006" key="4">
    <source>
        <dbReference type="Google" id="ProtNLM"/>
    </source>
</evidence>
<proteinExistence type="predicted"/>
<gene>
    <name evidence="2" type="ORF">B5G26_00455</name>
</gene>
<dbReference type="InterPro" id="IPR014867">
    <property type="entry name" value="Spore_coat_CotH_CotH2/3/7"/>
</dbReference>
<dbReference type="Pfam" id="PF08757">
    <property type="entry name" value="CotH"/>
    <property type="match status" value="1"/>
</dbReference>
<evidence type="ECO:0000313" key="3">
    <source>
        <dbReference type="Proteomes" id="UP000195455"/>
    </source>
</evidence>